<dbReference type="GO" id="GO:0008270">
    <property type="term" value="F:zinc ion binding"/>
    <property type="evidence" value="ECO:0007669"/>
    <property type="project" value="UniProtKB-KW"/>
</dbReference>
<evidence type="ECO:0000256" key="3">
    <source>
        <dbReference type="ARBA" id="ARBA00022771"/>
    </source>
</evidence>
<dbReference type="PROSITE" id="PS50157">
    <property type="entry name" value="ZINC_FINGER_C2H2_2"/>
    <property type="match status" value="1"/>
</dbReference>
<dbReference type="PANTHER" id="PTHR10593:SF214">
    <property type="entry name" value="PROTEIN INDETERMINATE-DOMAIN 5, CHLOROPLASTIC"/>
    <property type="match status" value="1"/>
</dbReference>
<dbReference type="SUPFAM" id="SSF57667">
    <property type="entry name" value="beta-beta-alpha zinc fingers"/>
    <property type="match status" value="1"/>
</dbReference>
<evidence type="ECO:0000256" key="4">
    <source>
        <dbReference type="ARBA" id="ARBA00022833"/>
    </source>
</evidence>
<dbReference type="Pfam" id="PF22995">
    <property type="entry name" value="C2CH-3rd_BIRD-IDD"/>
    <property type="match status" value="1"/>
</dbReference>
<feature type="region of interest" description="Disordered" evidence="9">
    <location>
        <begin position="476"/>
        <end position="505"/>
    </location>
</feature>
<evidence type="ECO:0000313" key="12">
    <source>
        <dbReference type="Proteomes" id="UP000250321"/>
    </source>
</evidence>
<dbReference type="PROSITE" id="PS00028">
    <property type="entry name" value="ZINC_FINGER_C2H2_1"/>
    <property type="match status" value="1"/>
</dbReference>
<feature type="compositionally biased region" description="Polar residues" evidence="9">
    <location>
        <begin position="417"/>
        <end position="426"/>
    </location>
</feature>
<feature type="compositionally biased region" description="Low complexity" evidence="9">
    <location>
        <begin position="427"/>
        <end position="437"/>
    </location>
</feature>
<evidence type="ECO:0000256" key="9">
    <source>
        <dbReference type="SAM" id="MobiDB-lite"/>
    </source>
</evidence>
<keyword evidence="5" id="KW-0805">Transcription regulation</keyword>
<dbReference type="PANTHER" id="PTHR10593">
    <property type="entry name" value="SERINE/THREONINE-PROTEIN KINASE RIO"/>
    <property type="match status" value="1"/>
</dbReference>
<feature type="compositionally biased region" description="Low complexity" evidence="9">
    <location>
        <begin position="28"/>
        <end position="43"/>
    </location>
</feature>
<feature type="domain" description="C2H2-type" evidence="10">
    <location>
        <begin position="74"/>
        <end position="96"/>
    </location>
</feature>
<gene>
    <name evidence="11" type="ORF">Pyn_27253</name>
</gene>
<keyword evidence="1" id="KW-0479">Metal-binding</keyword>
<dbReference type="InterPro" id="IPR031140">
    <property type="entry name" value="IDD1-16"/>
</dbReference>
<feature type="compositionally biased region" description="Basic residues" evidence="9">
    <location>
        <begin position="323"/>
        <end position="332"/>
    </location>
</feature>
<dbReference type="InterPro" id="IPR055185">
    <property type="entry name" value="C2CH-4th_BIRD-IDD"/>
</dbReference>
<evidence type="ECO:0000259" key="10">
    <source>
        <dbReference type="PROSITE" id="PS50157"/>
    </source>
</evidence>
<keyword evidence="6" id="KW-0238">DNA-binding</keyword>
<feature type="compositionally biased region" description="Low complexity" evidence="9">
    <location>
        <begin position="357"/>
        <end position="391"/>
    </location>
</feature>
<evidence type="ECO:0000256" key="6">
    <source>
        <dbReference type="ARBA" id="ARBA00023125"/>
    </source>
</evidence>
<evidence type="ECO:0000256" key="2">
    <source>
        <dbReference type="ARBA" id="ARBA00022737"/>
    </source>
</evidence>
<dbReference type="InterPro" id="IPR013087">
    <property type="entry name" value="Znf_C2H2_type"/>
</dbReference>
<reference evidence="11 12" key="1">
    <citation type="submission" date="2018-02" db="EMBL/GenBank/DDBJ databases">
        <title>Draft genome of wild Prunus yedoensis var. nudiflora.</title>
        <authorList>
            <person name="Baek S."/>
            <person name="Kim J.-H."/>
            <person name="Choi K."/>
            <person name="Kim G.-B."/>
            <person name="Cho A."/>
            <person name="Jang H."/>
            <person name="Shin C.-H."/>
            <person name="Yu H.-J."/>
            <person name="Mun J.-H."/>
        </authorList>
    </citation>
    <scope>NUCLEOTIDE SEQUENCE [LARGE SCALE GENOMIC DNA]</scope>
    <source>
        <strain evidence="12">cv. Jeju island</strain>
        <tissue evidence="11">Leaf</tissue>
    </source>
</reference>
<keyword evidence="2" id="KW-0677">Repeat</keyword>
<organism evidence="11 12">
    <name type="scientific">Prunus yedoensis var. nudiflora</name>
    <dbReference type="NCBI Taxonomy" id="2094558"/>
    <lineage>
        <taxon>Eukaryota</taxon>
        <taxon>Viridiplantae</taxon>
        <taxon>Streptophyta</taxon>
        <taxon>Embryophyta</taxon>
        <taxon>Tracheophyta</taxon>
        <taxon>Spermatophyta</taxon>
        <taxon>Magnoliopsida</taxon>
        <taxon>eudicotyledons</taxon>
        <taxon>Gunneridae</taxon>
        <taxon>Pentapetalae</taxon>
        <taxon>rosids</taxon>
        <taxon>fabids</taxon>
        <taxon>Rosales</taxon>
        <taxon>Rosaceae</taxon>
        <taxon>Amygdaloideae</taxon>
        <taxon>Amygdaleae</taxon>
        <taxon>Prunus</taxon>
    </lineage>
</organism>
<dbReference type="GO" id="GO:0005634">
    <property type="term" value="C:nucleus"/>
    <property type="evidence" value="ECO:0007669"/>
    <property type="project" value="TreeGrafter"/>
</dbReference>
<name>A0A314XN15_PRUYE</name>
<proteinExistence type="predicted"/>
<comment type="caution">
    <text evidence="11">The sequence shown here is derived from an EMBL/GenBank/DDBJ whole genome shotgun (WGS) entry which is preliminary data.</text>
</comment>
<evidence type="ECO:0000256" key="1">
    <source>
        <dbReference type="ARBA" id="ARBA00022723"/>
    </source>
</evidence>
<evidence type="ECO:0000256" key="7">
    <source>
        <dbReference type="ARBA" id="ARBA00023163"/>
    </source>
</evidence>
<dbReference type="FunFam" id="3.30.160.60:FF:000131">
    <property type="entry name" value="protein indeterminate-domain 5, chloroplastic-like"/>
    <property type="match status" value="1"/>
</dbReference>
<dbReference type="Pfam" id="PF22992">
    <property type="entry name" value="C2CH-4th_BIRD-IDD"/>
    <property type="match status" value="1"/>
</dbReference>
<dbReference type="EMBL" id="PJQY01002246">
    <property type="protein sequence ID" value="PQP95392.1"/>
    <property type="molecule type" value="Genomic_DNA"/>
</dbReference>
<dbReference type="OrthoDB" id="6354171at2759"/>
<dbReference type="InterPro" id="IPR055187">
    <property type="entry name" value="C2CH-3rd_BIRD-IDD"/>
</dbReference>
<dbReference type="Proteomes" id="UP000250321">
    <property type="component" value="Unassembled WGS sequence"/>
</dbReference>
<dbReference type="AlphaFoldDB" id="A0A314XN15"/>
<feature type="region of interest" description="Disordered" evidence="9">
    <location>
        <begin position="1"/>
        <end position="58"/>
    </location>
</feature>
<dbReference type="Pfam" id="PF22996">
    <property type="entry name" value="C2H2-2nd_BIRD-IDD"/>
    <property type="match status" value="1"/>
</dbReference>
<dbReference type="SMART" id="SM00355">
    <property type="entry name" value="ZnF_C2H2"/>
    <property type="match status" value="3"/>
</dbReference>
<accession>A0A314XN15</accession>
<dbReference type="STRING" id="2094558.A0A314XN15"/>
<dbReference type="InterPro" id="IPR036236">
    <property type="entry name" value="Znf_C2H2_sf"/>
</dbReference>
<keyword evidence="3 8" id="KW-0863">Zinc-finger</keyword>
<feature type="region of interest" description="Disordered" evidence="9">
    <location>
        <begin position="323"/>
        <end position="443"/>
    </location>
</feature>
<dbReference type="InterPro" id="IPR055186">
    <property type="entry name" value="C2H2-2nd_BIRD-IDD"/>
</dbReference>
<dbReference type="Pfam" id="PF12874">
    <property type="entry name" value="zf-met"/>
    <property type="match status" value="1"/>
</dbReference>
<dbReference type="FunFam" id="3.30.160.60:FF:000554">
    <property type="entry name" value="protein indeterminate-domain 12-like"/>
    <property type="match status" value="1"/>
</dbReference>
<dbReference type="GO" id="GO:0003700">
    <property type="term" value="F:DNA-binding transcription factor activity"/>
    <property type="evidence" value="ECO:0007669"/>
    <property type="project" value="TreeGrafter"/>
</dbReference>
<sequence length="635" mass="68874">MAASSSSVAPLFGIREEDQNQQMKQQHSSTPPTSSTAAAAAPPQKKKRNQPGTPNPEAEVIALSPKTLMATNRFICEVCNKGFQREQNLQLHRRGHNLPWKLKQKTTKEPKRKVYLCPEPTCVHHDPSRALGDLTGIKKHFSRKHGEKKWKCEKCSKRYAVQSDWKAHSKTCGTREYRCDCGTLFSRRDSFITHRAFCDALAQESARHPPSLSTIGSSLYGGSLSNTGLGLSHQVVGPPQISSLQQDHSQSSTAADILRLGGAGGAGAARTGQFDHLLGSSFRPAAQSSASFFLTAADESTQQQYHDHDQDKSFQGLMQFSDHHHHHHHHLHQNNNNSNNPPHHHSAGANLFSLPFLSNNTTNTTNNNNSATNNNLLLSPDHFNTNANGTTTGAGGSEGSHNLFSGHIVGGDHISSGIPSLYSTNSNNKNNNQQQQQHASMAHMSATALLQKAAQMGSTNSSNNTTASLLRSFGSSSSATAKSDRPGSLVPSSLGSMFGSDQHDQSHLQDLMNSFANTGGSSIFANASFGGYDAAVANRAINMEETKLQQQNSLGVSNIGGADRLTRDFLGVGQVEAMLQLQLQLRRQANLLEEGGIFSEKNMSWKKYRDERGSSTFLDQKPVFPRTIIYASSSG</sequence>
<dbReference type="Gene3D" id="3.30.160.60">
    <property type="entry name" value="Classic Zinc Finger"/>
    <property type="match status" value="2"/>
</dbReference>
<keyword evidence="12" id="KW-1185">Reference proteome</keyword>
<evidence type="ECO:0000256" key="5">
    <source>
        <dbReference type="ARBA" id="ARBA00023015"/>
    </source>
</evidence>
<protein>
    <submittedName>
        <fullName evidence="11">Protein indeterminate-domain 5 chloroplastic</fullName>
    </submittedName>
</protein>
<evidence type="ECO:0000256" key="8">
    <source>
        <dbReference type="PROSITE-ProRule" id="PRU00042"/>
    </source>
</evidence>
<keyword evidence="4" id="KW-0862">Zinc</keyword>
<dbReference type="GO" id="GO:0003677">
    <property type="term" value="F:DNA binding"/>
    <property type="evidence" value="ECO:0007669"/>
    <property type="project" value="UniProtKB-KW"/>
</dbReference>
<evidence type="ECO:0000313" key="11">
    <source>
        <dbReference type="EMBL" id="PQP95392.1"/>
    </source>
</evidence>
<keyword evidence="7" id="KW-0804">Transcription</keyword>